<evidence type="ECO:0000313" key="2">
    <source>
        <dbReference type="EMBL" id="MBB3172975.1"/>
    </source>
</evidence>
<protein>
    <submittedName>
        <fullName evidence="3">FAD-dependent oxidoreductase</fullName>
    </submittedName>
</protein>
<dbReference type="AlphaFoldDB" id="A0A839UWC7"/>
<organism evidence="2 4">
    <name type="scientific">Endobacter medicaginis</name>
    <dbReference type="NCBI Taxonomy" id="1181271"/>
    <lineage>
        <taxon>Bacteria</taxon>
        <taxon>Pseudomonadati</taxon>
        <taxon>Pseudomonadota</taxon>
        <taxon>Alphaproteobacteria</taxon>
        <taxon>Acetobacterales</taxon>
        <taxon>Acetobacteraceae</taxon>
        <taxon>Endobacter</taxon>
    </lineage>
</organism>
<reference evidence="2 4" key="2">
    <citation type="submission" date="2020-08" db="EMBL/GenBank/DDBJ databases">
        <title>Genomic Encyclopedia of Type Strains, Phase III (KMG-III): the genomes of soil and plant-associated and newly described type strains.</title>
        <authorList>
            <person name="Whitman W."/>
        </authorList>
    </citation>
    <scope>NUCLEOTIDE SEQUENCE [LARGE SCALE GENOMIC DNA]</scope>
    <source>
        <strain evidence="2 4">CECT 8088</strain>
    </source>
</reference>
<accession>A0A839UWC7</accession>
<evidence type="ECO:0000313" key="3">
    <source>
        <dbReference type="EMBL" id="NVN30526.1"/>
    </source>
</evidence>
<dbReference type="Pfam" id="PF01593">
    <property type="entry name" value="Amino_oxidase"/>
    <property type="match status" value="1"/>
</dbReference>
<name>A0A839UWC7_9PROT</name>
<evidence type="ECO:0000259" key="1">
    <source>
        <dbReference type="Pfam" id="PF01593"/>
    </source>
</evidence>
<dbReference type="RefSeq" id="WP_176624133.1">
    <property type="nucleotide sequence ID" value="NZ_JACHXV010000003.1"/>
</dbReference>
<feature type="domain" description="Amine oxidase" evidence="1">
    <location>
        <begin position="15"/>
        <end position="264"/>
    </location>
</feature>
<evidence type="ECO:0000313" key="4">
    <source>
        <dbReference type="Proteomes" id="UP000557688"/>
    </source>
</evidence>
<dbReference type="SUPFAM" id="SSF51905">
    <property type="entry name" value="FAD/NAD(P)-binding domain"/>
    <property type="match status" value="1"/>
</dbReference>
<sequence length="439" mass="47541">MPSSCLDIAVIGSGIAGLSAAWLLATQHRVTLFEAAGRLGGHTSTRHVDGCPVDTGFIVYNEPSYPNLTALFAHLGIDTTPSEMSFSVSLDDGRREYSGSGLSGLFAQKRNLASPRFWSMLRDLERFYRRAPRDLPGLGDISLGAYLDRLGCGRAFRDDHLYPMASAIWSSPAADIAGFPAAAFIRFCDNHALLELGRRPVWRTVAGGAATYVAAMATALSGRIRLSSPVRAIRRDLAAVTVATDTESARFDQVVIAAHADQALAMLDDADDTERRLLGAFSYTRNDAILHSDPALMPKRARVWSSWNALAAPGGGAGAPSLTYWMNRLQSLATPAPLFVSLNPARMPVRIHHQETFHHPLVDARSERARQQLWSLQGQRRTWFCGAHFGAGFHEDALQSGLAVAEQLGGLRRPWRVADESGRIAIHAPAGAAVPRQAA</sequence>
<proteinExistence type="predicted"/>
<gene>
    <name evidence="2" type="ORF">FHR90_000793</name>
    <name evidence="3" type="ORF">HUK83_09295</name>
</gene>
<dbReference type="Proteomes" id="UP000557688">
    <property type="component" value="Unassembled WGS sequence"/>
</dbReference>
<evidence type="ECO:0000313" key="5">
    <source>
        <dbReference type="Proteomes" id="UP000565205"/>
    </source>
</evidence>
<dbReference type="PANTHER" id="PTHR42923">
    <property type="entry name" value="PROTOPORPHYRINOGEN OXIDASE"/>
    <property type="match status" value="1"/>
</dbReference>
<dbReference type="EMBL" id="JACHXV010000003">
    <property type="protein sequence ID" value="MBB3172975.1"/>
    <property type="molecule type" value="Genomic_DNA"/>
</dbReference>
<keyword evidence="4" id="KW-1185">Reference proteome</keyword>
<dbReference type="Proteomes" id="UP000565205">
    <property type="component" value="Unassembled WGS sequence"/>
</dbReference>
<reference evidence="3 5" key="1">
    <citation type="submission" date="2020-06" db="EMBL/GenBank/DDBJ databases">
        <title>Description of novel acetic acid bacteria.</title>
        <authorList>
            <person name="Sombolestani A."/>
        </authorList>
    </citation>
    <scope>NUCLEOTIDE SEQUENCE [LARGE SCALE GENOMIC DNA]</scope>
    <source>
        <strain evidence="3 5">LMG 26838</strain>
    </source>
</reference>
<dbReference type="GO" id="GO:0016491">
    <property type="term" value="F:oxidoreductase activity"/>
    <property type="evidence" value="ECO:0007669"/>
    <property type="project" value="InterPro"/>
</dbReference>
<comment type="caution">
    <text evidence="2">The sequence shown here is derived from an EMBL/GenBank/DDBJ whole genome shotgun (WGS) entry which is preliminary data.</text>
</comment>
<dbReference type="InterPro" id="IPR036188">
    <property type="entry name" value="FAD/NAD-bd_sf"/>
</dbReference>
<dbReference type="Gene3D" id="3.50.50.60">
    <property type="entry name" value="FAD/NAD(P)-binding domain"/>
    <property type="match status" value="1"/>
</dbReference>
<dbReference type="InterPro" id="IPR050464">
    <property type="entry name" value="Zeta_carotene_desat/Oxidored"/>
</dbReference>
<dbReference type="InterPro" id="IPR002937">
    <property type="entry name" value="Amino_oxidase"/>
</dbReference>
<dbReference type="PANTHER" id="PTHR42923:SF17">
    <property type="entry name" value="AMINE OXIDASE DOMAIN-CONTAINING PROTEIN"/>
    <property type="match status" value="1"/>
</dbReference>
<dbReference type="EMBL" id="JABXXQ010000167">
    <property type="protein sequence ID" value="NVN30526.1"/>
    <property type="molecule type" value="Genomic_DNA"/>
</dbReference>